<dbReference type="SMART" id="SM00487">
    <property type="entry name" value="DEXDc"/>
    <property type="match status" value="1"/>
</dbReference>
<evidence type="ECO:0000256" key="5">
    <source>
        <dbReference type="ARBA" id="ARBA00022884"/>
    </source>
</evidence>
<dbReference type="PROSITE" id="PS51192">
    <property type="entry name" value="HELICASE_ATP_BIND_1"/>
    <property type="match status" value="1"/>
</dbReference>
<evidence type="ECO:0000259" key="11">
    <source>
        <dbReference type="PROSITE" id="PS51192"/>
    </source>
</evidence>
<dbReference type="CDD" id="cd18787">
    <property type="entry name" value="SF2_C_DEAD"/>
    <property type="match status" value="1"/>
</dbReference>
<dbReference type="InterPro" id="IPR000629">
    <property type="entry name" value="RNA-helicase_DEAD-box_CS"/>
</dbReference>
<evidence type="ECO:0000256" key="1">
    <source>
        <dbReference type="ARBA" id="ARBA00022741"/>
    </source>
</evidence>
<feature type="region of interest" description="Disordered" evidence="10">
    <location>
        <begin position="604"/>
        <end position="637"/>
    </location>
</feature>
<evidence type="ECO:0000313" key="14">
    <source>
        <dbReference type="EMBL" id="KAK7230565.1"/>
    </source>
</evidence>
<dbReference type="SUPFAM" id="SSF52540">
    <property type="entry name" value="P-loop containing nucleoside triphosphate hydrolases"/>
    <property type="match status" value="1"/>
</dbReference>
<dbReference type="InterPro" id="IPR001650">
    <property type="entry name" value="Helicase_C-like"/>
</dbReference>
<evidence type="ECO:0000256" key="10">
    <source>
        <dbReference type="SAM" id="MobiDB-lite"/>
    </source>
</evidence>
<dbReference type="PROSITE" id="PS51195">
    <property type="entry name" value="Q_MOTIF"/>
    <property type="match status" value="1"/>
</dbReference>
<evidence type="ECO:0000256" key="4">
    <source>
        <dbReference type="ARBA" id="ARBA00022840"/>
    </source>
</evidence>
<evidence type="ECO:0000313" key="15">
    <source>
        <dbReference type="Proteomes" id="UP001363151"/>
    </source>
</evidence>
<dbReference type="Gene3D" id="3.40.50.300">
    <property type="entry name" value="P-loop containing nucleotide triphosphate hydrolases"/>
    <property type="match status" value="2"/>
</dbReference>
<dbReference type="InterPro" id="IPR014014">
    <property type="entry name" value="RNA_helicase_DEAD_Q_motif"/>
</dbReference>
<sequence length="724" mass="76397">MGKKGHNKGGKAKPAYMRDPTEEIAELERRIAEESPRRGWCPGADESAARFDALPLSSRTLQGLTSGGFETMKPIQRCAIPHALAGRDVLGAARTGSGKTLAFLVPALEALYRHRWSAGDGLGALIISPTRELAAQIFDVLRKAGSCHDVSAGLITGGGRDFDAERDRVGRMCLLVATPGRVLQHAEESPAFDATGLLALVVDEADRVVDMGFAAQVDSLVAYLPQQRQTMLFSATLAGFAGAPEAALSSRLGRLRGLVDAKTVEFVAARDERALVAGAAGEASQPTGAPTPKALDQCRVTCGLEEKMDALYAFVKAHLKCKTIVFVSSCAQARFLLEALRGTQPGVPLLALHGKQSQGKRTATFEDYRRKTAAVLFATDVAARGLDVPDVDWVVQLDAPEDAEAYVHRAGRAARNGRPGKAMLVLLPSEEPRMAELLAAAKIPVKKVAINGKRTFSAAKHVEALVAARPEVKALAQKCFSAYVRSVVLAADKALFDASKLPLKAFATSLGLANAPRVKLPGDTRAAEAARAEGHAAKNANRKLQKLKEQIAAAKAAKRGVAAAPATAAESSGDDDSDDDVLVSAKRGPERDVDAIEVAAVDKPLSRKKARKQRIDGAGEARSSRATKLAFDDDGKVSDRSAAASFAEGAATKAGAALAAANADFVDRVRARLAETDGEDRAREKERRKALKLARKAKRKRPDDDDGGPGAVAVLGGGSDDDSD</sequence>
<dbReference type="PANTHER" id="PTHR24031">
    <property type="entry name" value="RNA HELICASE"/>
    <property type="match status" value="1"/>
</dbReference>
<dbReference type="InterPro" id="IPR025313">
    <property type="entry name" value="SPB4-like_CTE"/>
</dbReference>
<accession>A0ABR1FGW5</accession>
<dbReference type="Proteomes" id="UP001363151">
    <property type="component" value="Unassembled WGS sequence"/>
</dbReference>
<proteinExistence type="inferred from homology"/>
<feature type="region of interest" description="Disordered" evidence="10">
    <location>
        <begin position="674"/>
        <end position="724"/>
    </location>
</feature>
<dbReference type="InterPro" id="IPR014001">
    <property type="entry name" value="Helicase_ATP-bd"/>
</dbReference>
<keyword evidence="15" id="KW-1185">Reference proteome</keyword>
<dbReference type="EC" id="3.6.4.13" evidence="8"/>
<feature type="compositionally biased region" description="Basic and acidic residues" evidence="10">
    <location>
        <begin position="613"/>
        <end position="623"/>
    </location>
</feature>
<feature type="short sequence motif" description="Q motif" evidence="6">
    <location>
        <begin position="49"/>
        <end position="77"/>
    </location>
</feature>
<evidence type="ECO:0000259" key="12">
    <source>
        <dbReference type="PROSITE" id="PS51194"/>
    </source>
</evidence>
<evidence type="ECO:0000259" key="13">
    <source>
        <dbReference type="PROSITE" id="PS51195"/>
    </source>
</evidence>
<comment type="domain">
    <text evidence="8">The Q motif is unique to and characteristic of the DEAD box family of RNA helicases and controls ATP binding and hydrolysis.</text>
</comment>
<name>A0ABR1FGW5_AURAN</name>
<feature type="compositionally biased region" description="Basic residues" evidence="10">
    <location>
        <begin position="1"/>
        <end position="11"/>
    </location>
</feature>
<dbReference type="PROSITE" id="PS51194">
    <property type="entry name" value="HELICASE_CTER"/>
    <property type="match status" value="1"/>
</dbReference>
<keyword evidence="3 7" id="KW-0347">Helicase</keyword>
<dbReference type="Pfam" id="PF00270">
    <property type="entry name" value="DEAD"/>
    <property type="match status" value="1"/>
</dbReference>
<organism evidence="14 15">
    <name type="scientific">Aureococcus anophagefferens</name>
    <name type="common">Harmful bloom alga</name>
    <dbReference type="NCBI Taxonomy" id="44056"/>
    <lineage>
        <taxon>Eukaryota</taxon>
        <taxon>Sar</taxon>
        <taxon>Stramenopiles</taxon>
        <taxon>Ochrophyta</taxon>
        <taxon>Pelagophyceae</taxon>
        <taxon>Pelagomonadales</taxon>
        <taxon>Pelagomonadaceae</taxon>
        <taxon>Aureococcus</taxon>
    </lineage>
</organism>
<keyword evidence="5 8" id="KW-0694">RNA-binding</keyword>
<feature type="coiled-coil region" evidence="9">
    <location>
        <begin position="530"/>
        <end position="564"/>
    </location>
</feature>
<keyword evidence="4 7" id="KW-0067">ATP-binding</keyword>
<comment type="catalytic activity">
    <reaction evidence="8">
        <text>ATP + H2O = ADP + phosphate + H(+)</text>
        <dbReference type="Rhea" id="RHEA:13065"/>
        <dbReference type="ChEBI" id="CHEBI:15377"/>
        <dbReference type="ChEBI" id="CHEBI:15378"/>
        <dbReference type="ChEBI" id="CHEBI:30616"/>
        <dbReference type="ChEBI" id="CHEBI:43474"/>
        <dbReference type="ChEBI" id="CHEBI:456216"/>
        <dbReference type="EC" id="3.6.4.13"/>
    </reaction>
</comment>
<comment type="function">
    <text evidence="8">RNA helicase.</text>
</comment>
<comment type="similarity">
    <text evidence="7">Belongs to the DEAD box helicase family.</text>
</comment>
<dbReference type="SMART" id="SM00490">
    <property type="entry name" value="HELICc"/>
    <property type="match status" value="1"/>
</dbReference>
<evidence type="ECO:0000256" key="7">
    <source>
        <dbReference type="RuleBase" id="RU000492"/>
    </source>
</evidence>
<reference evidence="14 15" key="1">
    <citation type="submission" date="2024-03" db="EMBL/GenBank/DDBJ databases">
        <title>Aureococcus anophagefferens CCMP1851 and Kratosvirus quantuckense: Draft genome of a second virus-susceptible host strain in the model system.</title>
        <authorList>
            <person name="Chase E."/>
            <person name="Truchon A.R."/>
            <person name="Schepens W."/>
            <person name="Wilhelm S.W."/>
        </authorList>
    </citation>
    <scope>NUCLEOTIDE SEQUENCE [LARGE SCALE GENOMIC DNA]</scope>
    <source>
        <strain evidence="14 15">CCMP1851</strain>
    </source>
</reference>
<keyword evidence="9" id="KW-0175">Coiled coil</keyword>
<dbReference type="EMBL" id="JBBJCI010000427">
    <property type="protein sequence ID" value="KAK7230565.1"/>
    <property type="molecule type" value="Genomic_DNA"/>
</dbReference>
<dbReference type="SMART" id="SM01178">
    <property type="entry name" value="DUF4217"/>
    <property type="match status" value="1"/>
</dbReference>
<gene>
    <name evidence="14" type="ORF">SO694_00079138</name>
</gene>
<evidence type="ECO:0000256" key="8">
    <source>
        <dbReference type="RuleBase" id="RU365068"/>
    </source>
</evidence>
<dbReference type="Pfam" id="PF13959">
    <property type="entry name" value="CTE_SPB4"/>
    <property type="match status" value="1"/>
</dbReference>
<feature type="region of interest" description="Disordered" evidence="10">
    <location>
        <begin position="1"/>
        <end position="23"/>
    </location>
</feature>
<protein>
    <recommendedName>
        <fullName evidence="8">ATP-dependent RNA helicase</fullName>
        <ecNumber evidence="8">3.6.4.13</ecNumber>
    </recommendedName>
</protein>
<evidence type="ECO:0000256" key="2">
    <source>
        <dbReference type="ARBA" id="ARBA00022801"/>
    </source>
</evidence>
<dbReference type="Pfam" id="PF00271">
    <property type="entry name" value="Helicase_C"/>
    <property type="match status" value="1"/>
</dbReference>
<evidence type="ECO:0000256" key="3">
    <source>
        <dbReference type="ARBA" id="ARBA00022806"/>
    </source>
</evidence>
<feature type="compositionally biased region" description="Basic and acidic residues" evidence="10">
    <location>
        <begin position="674"/>
        <end position="687"/>
    </location>
</feature>
<feature type="domain" description="DEAD-box RNA helicase Q" evidence="13">
    <location>
        <begin position="49"/>
        <end position="77"/>
    </location>
</feature>
<dbReference type="PROSITE" id="PS00039">
    <property type="entry name" value="DEAD_ATP_HELICASE"/>
    <property type="match status" value="1"/>
</dbReference>
<dbReference type="InterPro" id="IPR011545">
    <property type="entry name" value="DEAD/DEAH_box_helicase_dom"/>
</dbReference>
<feature type="compositionally biased region" description="Basic residues" evidence="10">
    <location>
        <begin position="688"/>
        <end position="700"/>
    </location>
</feature>
<feature type="domain" description="Helicase ATP-binding" evidence="11">
    <location>
        <begin position="80"/>
        <end position="237"/>
    </location>
</feature>
<keyword evidence="2 7" id="KW-0378">Hydrolase</keyword>
<feature type="domain" description="Helicase C-terminal" evidence="12">
    <location>
        <begin position="307"/>
        <end position="456"/>
    </location>
</feature>
<comment type="caution">
    <text evidence="14">The sequence shown here is derived from an EMBL/GenBank/DDBJ whole genome shotgun (WGS) entry which is preliminary data.</text>
</comment>
<evidence type="ECO:0000256" key="6">
    <source>
        <dbReference type="PROSITE-ProRule" id="PRU00552"/>
    </source>
</evidence>
<keyword evidence="1 7" id="KW-0547">Nucleotide-binding</keyword>
<dbReference type="InterPro" id="IPR027417">
    <property type="entry name" value="P-loop_NTPase"/>
</dbReference>
<evidence type="ECO:0000256" key="9">
    <source>
        <dbReference type="SAM" id="Coils"/>
    </source>
</evidence>